<name>A0AAW1MDX2_POPJA</name>
<evidence type="ECO:0000313" key="1">
    <source>
        <dbReference type="EMBL" id="KAK9744794.1"/>
    </source>
</evidence>
<comment type="caution">
    <text evidence="1">The sequence shown here is derived from an EMBL/GenBank/DDBJ whole genome shotgun (WGS) entry which is preliminary data.</text>
</comment>
<keyword evidence="2" id="KW-1185">Reference proteome</keyword>
<reference evidence="1 2" key="1">
    <citation type="journal article" date="2024" name="BMC Genomics">
        <title>De novo assembly and annotation of Popillia japonica's genome with initial clues to its potential as an invasive pest.</title>
        <authorList>
            <person name="Cucini C."/>
            <person name="Boschi S."/>
            <person name="Funari R."/>
            <person name="Cardaioli E."/>
            <person name="Iannotti N."/>
            <person name="Marturano G."/>
            <person name="Paoli F."/>
            <person name="Bruttini M."/>
            <person name="Carapelli A."/>
            <person name="Frati F."/>
            <person name="Nardi F."/>
        </authorList>
    </citation>
    <scope>NUCLEOTIDE SEQUENCE [LARGE SCALE GENOMIC DNA]</scope>
    <source>
        <strain evidence="1">DMR45628</strain>
    </source>
</reference>
<dbReference type="AlphaFoldDB" id="A0AAW1MDX2"/>
<accession>A0AAW1MDX2</accession>
<evidence type="ECO:0000313" key="2">
    <source>
        <dbReference type="Proteomes" id="UP001458880"/>
    </source>
</evidence>
<protein>
    <submittedName>
        <fullName evidence="1">Uncharacterized protein</fullName>
    </submittedName>
</protein>
<dbReference type="Proteomes" id="UP001458880">
    <property type="component" value="Unassembled WGS sequence"/>
</dbReference>
<organism evidence="1 2">
    <name type="scientific">Popillia japonica</name>
    <name type="common">Japanese beetle</name>
    <dbReference type="NCBI Taxonomy" id="7064"/>
    <lineage>
        <taxon>Eukaryota</taxon>
        <taxon>Metazoa</taxon>
        <taxon>Ecdysozoa</taxon>
        <taxon>Arthropoda</taxon>
        <taxon>Hexapoda</taxon>
        <taxon>Insecta</taxon>
        <taxon>Pterygota</taxon>
        <taxon>Neoptera</taxon>
        <taxon>Endopterygota</taxon>
        <taxon>Coleoptera</taxon>
        <taxon>Polyphaga</taxon>
        <taxon>Scarabaeiformia</taxon>
        <taxon>Scarabaeidae</taxon>
        <taxon>Rutelinae</taxon>
        <taxon>Popillia</taxon>
    </lineage>
</organism>
<gene>
    <name evidence="1" type="ORF">QE152_g7504</name>
</gene>
<sequence length="233" mass="25629">MLKNLMPFYQTQFGLVEIKSIPELLKYGKQLEARKASVEAYVPPPLRGKSLEPDLALRANAGTVSSPVTDMVSADRLADVSAIVAVDLVSSSQIVQHKVIDMLVVPEVSHTLILGADFWRTMGIVPGLRRAEWIFSTDAANLELCPLDDASFLSEEHQRLLESTIVKHFPDNTDSDLGCAIGVEHVITTSSPPIKQRYYPISPAMQKIVDAELEKMLALGVVEPYIMVNCVNV</sequence>
<dbReference type="EMBL" id="JASPKY010000055">
    <property type="protein sequence ID" value="KAK9744794.1"/>
    <property type="molecule type" value="Genomic_DNA"/>
</dbReference>
<proteinExistence type="predicted"/>